<organism evidence="1 2">
    <name type="scientific">Choristoneura fumiferana</name>
    <name type="common">Spruce budworm moth</name>
    <name type="synonym">Archips fumiferana</name>
    <dbReference type="NCBI Taxonomy" id="7141"/>
    <lineage>
        <taxon>Eukaryota</taxon>
        <taxon>Metazoa</taxon>
        <taxon>Ecdysozoa</taxon>
        <taxon>Arthropoda</taxon>
        <taxon>Hexapoda</taxon>
        <taxon>Insecta</taxon>
        <taxon>Pterygota</taxon>
        <taxon>Neoptera</taxon>
        <taxon>Endopterygota</taxon>
        <taxon>Lepidoptera</taxon>
        <taxon>Glossata</taxon>
        <taxon>Ditrysia</taxon>
        <taxon>Tortricoidea</taxon>
        <taxon>Tortricidae</taxon>
        <taxon>Tortricinae</taxon>
        <taxon>Choristoneura</taxon>
    </lineage>
</organism>
<gene>
    <name evidence="1" type="ORF">MSG28_006630</name>
</gene>
<dbReference type="Proteomes" id="UP001064048">
    <property type="component" value="Chromosome 11"/>
</dbReference>
<protein>
    <submittedName>
        <fullName evidence="1">Uncharacterized protein</fullName>
    </submittedName>
</protein>
<dbReference type="EMBL" id="CM046111">
    <property type="protein sequence ID" value="KAI8424675.1"/>
    <property type="molecule type" value="Genomic_DNA"/>
</dbReference>
<accession>A0ACC0JLE7</accession>
<keyword evidence="2" id="KW-1185">Reference proteome</keyword>
<sequence>MKRFLGILMVMGLVKVPHINDYWSKKSIYRNEYIVSIMKRDRFLLLLKFWHFSDPRGTDKLSKINDVYLMMLNRFQTILRPGKTLVIDESMVPWRGRLQFRQYIKNKSHKYGVKLYKLCTPEGYTYNLLIYTGKGENGRELDHGQKTVMRLMKDLLNEGRLVITDNFYNSIGLAEELMQNKTFLCGTLRPNRRGLPKRIISTKLKKGEVVGKMNRKGVRILKWHDKRPVYMISTCRQHNATIVDTGKRRKVTGEHIKKPECVVTYNDNKKGIDYSDQMSSYYTPLQRGLKWFRKVMMELLFGTALVNSWVVFNMQREIKMPKKIFLESVIEGFTKKPTSNGGNSRTATLTKNHAFEKNGDKRRKCAGCYENLRTTLSSREANKKVKKIKSYCRDCNKPQCLKCFYNSHM</sequence>
<reference evidence="1 2" key="1">
    <citation type="journal article" date="2022" name="Genome Biol. Evol.">
        <title>The Spruce Budworm Genome: Reconstructing the Evolutionary History of Antifreeze Proteins.</title>
        <authorList>
            <person name="Beliveau C."/>
            <person name="Gagne P."/>
            <person name="Picq S."/>
            <person name="Vernygora O."/>
            <person name="Keeling C.I."/>
            <person name="Pinkney K."/>
            <person name="Doucet D."/>
            <person name="Wen F."/>
            <person name="Johnston J.S."/>
            <person name="Maaroufi H."/>
            <person name="Boyle B."/>
            <person name="Laroche J."/>
            <person name="Dewar K."/>
            <person name="Juretic N."/>
            <person name="Blackburn G."/>
            <person name="Nisole A."/>
            <person name="Brunet B."/>
            <person name="Brandao M."/>
            <person name="Lumley L."/>
            <person name="Duan J."/>
            <person name="Quan G."/>
            <person name="Lucarotti C.J."/>
            <person name="Roe A.D."/>
            <person name="Sperling F.A.H."/>
            <person name="Levesque R.C."/>
            <person name="Cusson M."/>
        </authorList>
    </citation>
    <scope>NUCLEOTIDE SEQUENCE [LARGE SCALE GENOMIC DNA]</scope>
    <source>
        <strain evidence="1">Glfc:IPQL:Cfum</strain>
    </source>
</reference>
<proteinExistence type="predicted"/>
<name>A0ACC0JLE7_CHOFU</name>
<evidence type="ECO:0000313" key="1">
    <source>
        <dbReference type="EMBL" id="KAI8424675.1"/>
    </source>
</evidence>
<comment type="caution">
    <text evidence="1">The sequence shown here is derived from an EMBL/GenBank/DDBJ whole genome shotgun (WGS) entry which is preliminary data.</text>
</comment>
<evidence type="ECO:0000313" key="2">
    <source>
        <dbReference type="Proteomes" id="UP001064048"/>
    </source>
</evidence>